<dbReference type="AlphaFoldDB" id="A0A5J4QW07"/>
<name>A0A5J4QW07_9ZZZZ</name>
<keyword evidence="3" id="KW-0269">Exonuclease</keyword>
<evidence type="ECO:0000259" key="5">
    <source>
        <dbReference type="Pfam" id="PF17876"/>
    </source>
</evidence>
<organism evidence="6">
    <name type="scientific">termite gut metagenome</name>
    <dbReference type="NCBI Taxonomy" id="433724"/>
    <lineage>
        <taxon>unclassified sequences</taxon>
        <taxon>metagenomes</taxon>
        <taxon>organismal metagenomes</taxon>
    </lineage>
</organism>
<feature type="domain" description="Ribonuclease B N-terminal OB" evidence="4">
    <location>
        <begin position="38"/>
        <end position="82"/>
    </location>
</feature>
<comment type="caution">
    <text evidence="6">The sequence shown here is derived from an EMBL/GenBank/DDBJ whole genome shotgun (WGS) entry which is preliminary data.</text>
</comment>
<proteinExistence type="predicted"/>
<accession>A0A5J4QW07</accession>
<dbReference type="Pfam" id="PF17876">
    <property type="entry name" value="CSD2"/>
    <property type="match status" value="1"/>
</dbReference>
<feature type="domain" description="RNase II/RNase R cold shock" evidence="5">
    <location>
        <begin position="102"/>
        <end position="137"/>
    </location>
</feature>
<dbReference type="InterPro" id="IPR040476">
    <property type="entry name" value="CSD2"/>
</dbReference>
<feature type="non-terminal residue" evidence="6">
    <location>
        <position position="137"/>
    </location>
</feature>
<dbReference type="EC" id="3.1.13.1" evidence="6"/>
<sequence>MAKRNKKTDKHQSRLNHRQMEITGTFYRKSNGKNSFAPDEGEEKAVFIAERNSAHAMNKDRVRIALYAKRQDFSAEGKVIEILERANDTFVGTLEVTKRYAFLVTENRTLANDIFIPRDKLKGGKTGDKAVVKVVEW</sequence>
<dbReference type="InterPro" id="IPR013223">
    <property type="entry name" value="RNase_B_OB_dom"/>
</dbReference>
<dbReference type="InterPro" id="IPR012340">
    <property type="entry name" value="NA-bd_OB-fold"/>
</dbReference>
<dbReference type="SUPFAM" id="SSF50249">
    <property type="entry name" value="Nucleic acid-binding proteins"/>
    <property type="match status" value="2"/>
</dbReference>
<dbReference type="Gene3D" id="2.40.50.140">
    <property type="entry name" value="Nucleic acid-binding proteins"/>
    <property type="match status" value="1"/>
</dbReference>
<gene>
    <name evidence="6" type="ORF">EZS27_025480</name>
</gene>
<evidence type="ECO:0000256" key="1">
    <source>
        <dbReference type="ARBA" id="ARBA00022722"/>
    </source>
</evidence>
<evidence type="ECO:0000256" key="2">
    <source>
        <dbReference type="ARBA" id="ARBA00022801"/>
    </source>
</evidence>
<dbReference type="Pfam" id="PF08206">
    <property type="entry name" value="OB_RNB"/>
    <property type="match status" value="1"/>
</dbReference>
<evidence type="ECO:0000313" key="6">
    <source>
        <dbReference type="EMBL" id="KAA6325294.1"/>
    </source>
</evidence>
<keyword evidence="2 6" id="KW-0378">Hydrolase</keyword>
<evidence type="ECO:0000256" key="3">
    <source>
        <dbReference type="ARBA" id="ARBA00022839"/>
    </source>
</evidence>
<dbReference type="EMBL" id="SNRY01002392">
    <property type="protein sequence ID" value="KAA6325294.1"/>
    <property type="molecule type" value="Genomic_DNA"/>
</dbReference>
<evidence type="ECO:0000259" key="4">
    <source>
        <dbReference type="Pfam" id="PF08206"/>
    </source>
</evidence>
<dbReference type="GO" id="GO:0008859">
    <property type="term" value="F:exoribonuclease II activity"/>
    <property type="evidence" value="ECO:0007669"/>
    <property type="project" value="UniProtKB-EC"/>
</dbReference>
<keyword evidence="1" id="KW-0540">Nuclease</keyword>
<reference evidence="6" key="1">
    <citation type="submission" date="2019-03" db="EMBL/GenBank/DDBJ databases">
        <title>Single cell metagenomics reveals metabolic interactions within the superorganism composed of flagellate Streblomastix strix and complex community of Bacteroidetes bacteria on its surface.</title>
        <authorList>
            <person name="Treitli S.C."/>
            <person name="Kolisko M."/>
            <person name="Husnik F."/>
            <person name="Keeling P."/>
            <person name="Hampl V."/>
        </authorList>
    </citation>
    <scope>NUCLEOTIDE SEQUENCE</scope>
    <source>
        <strain evidence="6">STM</strain>
    </source>
</reference>
<protein>
    <submittedName>
        <fullName evidence="6">Ribonuclease R</fullName>
        <ecNumber evidence="6">3.1.13.1</ecNumber>
    </submittedName>
</protein>